<evidence type="ECO:0000256" key="2">
    <source>
        <dbReference type="SAM" id="MobiDB-lite"/>
    </source>
</evidence>
<reference evidence="3 4" key="1">
    <citation type="journal article" date="2010" name="J. Bacteriol.">
        <title>Genome sequence of the oligotrophic marine Gammaproteobacterium HTCC2143, isolated from the Oregon Coast.</title>
        <authorList>
            <person name="Oh H.M."/>
            <person name="Kang I."/>
            <person name="Ferriera S."/>
            <person name="Giovannoni S.J."/>
            <person name="Cho J.C."/>
        </authorList>
    </citation>
    <scope>NUCLEOTIDE SEQUENCE [LARGE SCALE GENOMIC DNA]</scope>
    <source>
        <strain evidence="3 4">HTCC2143</strain>
    </source>
</reference>
<sequence length="234" mass="26976">MKSILTNFKIKQTLLLFVVVVLVSLSAQAGGQLYRYINEQGLPVIDDNVPPEFVAGGYEIITSDGSVVRRVPRQLSDEELRLRNTDESRARFQQEEEVRMQAWDESLLLRYSDIADIEAARERALRDLKVRISILKSNLYSMKAQVEREQQKAADIERRGVDVPVELSQNINTMRLEIEDTEQSIEVRREEIESVKAAYGRDINRFETLLGRVNMRRQQSRSQPAPPAKNSYNH</sequence>
<name>A0Y9L7_9GAMM</name>
<keyword evidence="4" id="KW-1185">Reference proteome</keyword>
<protein>
    <submittedName>
        <fullName evidence="3">ATPase components of ABC transporters with duplicated ATPase domains</fullName>
    </submittedName>
</protein>
<dbReference type="Proteomes" id="UP000004931">
    <property type="component" value="Unassembled WGS sequence"/>
</dbReference>
<comment type="caution">
    <text evidence="3">The sequence shown here is derived from an EMBL/GenBank/DDBJ whole genome shotgun (WGS) entry which is preliminary data.</text>
</comment>
<dbReference type="OrthoDB" id="6080407at2"/>
<feature type="coiled-coil region" evidence="1">
    <location>
        <begin position="139"/>
        <end position="198"/>
    </location>
</feature>
<proteinExistence type="predicted"/>
<dbReference type="AlphaFoldDB" id="A0Y9L7"/>
<evidence type="ECO:0000313" key="4">
    <source>
        <dbReference type="Proteomes" id="UP000004931"/>
    </source>
</evidence>
<feature type="region of interest" description="Disordered" evidence="2">
    <location>
        <begin position="214"/>
        <end position="234"/>
    </location>
</feature>
<accession>A0Y9L7</accession>
<dbReference type="STRING" id="247633.GP2143_16236"/>
<dbReference type="eggNOG" id="COG2433">
    <property type="taxonomic scope" value="Bacteria"/>
</dbReference>
<gene>
    <name evidence="3" type="ORF">GP2143_16236</name>
</gene>
<evidence type="ECO:0000256" key="1">
    <source>
        <dbReference type="SAM" id="Coils"/>
    </source>
</evidence>
<organism evidence="3 4">
    <name type="scientific">marine gamma proteobacterium HTCC2143</name>
    <dbReference type="NCBI Taxonomy" id="247633"/>
    <lineage>
        <taxon>Bacteria</taxon>
        <taxon>Pseudomonadati</taxon>
        <taxon>Pseudomonadota</taxon>
        <taxon>Gammaproteobacteria</taxon>
        <taxon>Cellvibrionales</taxon>
        <taxon>Spongiibacteraceae</taxon>
        <taxon>BD1-7 clade</taxon>
    </lineage>
</organism>
<dbReference type="EMBL" id="AAVT01000001">
    <property type="protein sequence ID" value="EAW32821.1"/>
    <property type="molecule type" value="Genomic_DNA"/>
</dbReference>
<keyword evidence="1" id="KW-0175">Coiled coil</keyword>
<evidence type="ECO:0000313" key="3">
    <source>
        <dbReference type="EMBL" id="EAW32821.1"/>
    </source>
</evidence>